<organism evidence="2 3">
    <name type="scientific">Alkalispirochaeta americana</name>
    <dbReference type="NCBI Taxonomy" id="159291"/>
    <lineage>
        <taxon>Bacteria</taxon>
        <taxon>Pseudomonadati</taxon>
        <taxon>Spirochaetota</taxon>
        <taxon>Spirochaetia</taxon>
        <taxon>Spirochaetales</taxon>
        <taxon>Spirochaetaceae</taxon>
        <taxon>Alkalispirochaeta</taxon>
    </lineage>
</organism>
<proteinExistence type="predicted"/>
<evidence type="ECO:0000313" key="3">
    <source>
        <dbReference type="Proteomes" id="UP000186400"/>
    </source>
</evidence>
<evidence type="ECO:0008006" key="4">
    <source>
        <dbReference type="Google" id="ProtNLM"/>
    </source>
</evidence>
<feature type="chain" id="PRO_5012703882" description="DUF4390 domain-containing protein" evidence="1">
    <location>
        <begin position="24"/>
        <end position="222"/>
    </location>
</feature>
<dbReference type="RefSeq" id="WP_076488117.1">
    <property type="nucleotide sequence ID" value="NZ_FTMS01000004.1"/>
</dbReference>
<gene>
    <name evidence="2" type="ORF">SAMN05920897_104162</name>
</gene>
<dbReference type="Proteomes" id="UP000186400">
    <property type="component" value="Unassembled WGS sequence"/>
</dbReference>
<dbReference type="OrthoDB" id="370144at2"/>
<evidence type="ECO:0000313" key="2">
    <source>
        <dbReference type="EMBL" id="SIQ15677.1"/>
    </source>
</evidence>
<sequence length="222" mass="25143">MATIFSLTALVALSLAGPLQDAAARNPASREVITLEIWTIEDTLIHQDGSSPEERLLREARYTLSGMIYGWDFSYTPGDRLRQVEELFHLEPLGTVPWGAPELRLRETRVRDGTRYGQFDYRLPPEAQAHRSQWESFASLHSSGTARADLLEGYQGKIAALEKALHQAVREHLRPRHPNKPHQVRGSLVLSRPPRIRTVSGYYEATVTIALEIRDATDYLLF</sequence>
<feature type="signal peptide" evidence="1">
    <location>
        <begin position="1"/>
        <end position="23"/>
    </location>
</feature>
<keyword evidence="3" id="KW-1185">Reference proteome</keyword>
<reference evidence="2 3" key="1">
    <citation type="submission" date="2017-01" db="EMBL/GenBank/DDBJ databases">
        <authorList>
            <person name="Mah S.A."/>
            <person name="Swanson W.J."/>
            <person name="Moy G.W."/>
            <person name="Vacquier V.D."/>
        </authorList>
    </citation>
    <scope>NUCLEOTIDE SEQUENCE [LARGE SCALE GENOMIC DNA]</scope>
    <source>
        <strain evidence="2 3">ASpG1</strain>
    </source>
</reference>
<evidence type="ECO:0000256" key="1">
    <source>
        <dbReference type="SAM" id="SignalP"/>
    </source>
</evidence>
<keyword evidence="1" id="KW-0732">Signal</keyword>
<dbReference type="AlphaFoldDB" id="A0A1N6QGG9"/>
<dbReference type="STRING" id="159291.SAMN05920897_104162"/>
<protein>
    <recommendedName>
        <fullName evidence="4">DUF4390 domain-containing protein</fullName>
    </recommendedName>
</protein>
<accession>A0A1N6QGG9</accession>
<dbReference type="EMBL" id="FTMS01000004">
    <property type="protein sequence ID" value="SIQ15677.1"/>
    <property type="molecule type" value="Genomic_DNA"/>
</dbReference>
<name>A0A1N6QGG9_9SPIO</name>